<sequence length="291" mass="32413">MKLLVKFNILLIAVFSLGLGLIALEARSFLERQAQNEVLQEAGVMAASAMATRNYTDHEVSPLLEKTAEHEETFLPQTIPFFAATKTFQAIRQTYPDYTYKEAALNPTNPIDRATDWEADIINYFRNSPKQTELIRTREAATGTNLYMAHPIRVETGCLPCHSTPDAAPKSMIKHYGQQNGFGWNLGEVIGAQIISVPMTVPLQKARQGLNELLIDLALIFLLAIILIDVGLYFIVIRPLRTISISADLISQGELNLEPLPVKGNDEVSMVTRSFNRMHTSLKKAMDLLNG</sequence>
<dbReference type="Pfam" id="PF00672">
    <property type="entry name" value="HAMP"/>
    <property type="match status" value="1"/>
</dbReference>
<feature type="transmembrane region" description="Helical" evidence="1">
    <location>
        <begin position="213"/>
        <end position="236"/>
    </location>
</feature>
<dbReference type="InterPro" id="IPR021796">
    <property type="entry name" value="Tll0287-like_dom"/>
</dbReference>
<evidence type="ECO:0000313" key="3">
    <source>
        <dbReference type="EMBL" id="RSL14743.1"/>
    </source>
</evidence>
<keyword evidence="4" id="KW-1185">Reference proteome</keyword>
<dbReference type="SMART" id="SM00304">
    <property type="entry name" value="HAMP"/>
    <property type="match status" value="1"/>
</dbReference>
<dbReference type="AlphaFoldDB" id="A0A3R9Q6P7"/>
<feature type="domain" description="HAMP" evidence="2">
    <location>
        <begin position="234"/>
        <end position="287"/>
    </location>
</feature>
<dbReference type="InterPro" id="IPR003660">
    <property type="entry name" value="HAMP_dom"/>
</dbReference>
<evidence type="ECO:0000256" key="1">
    <source>
        <dbReference type="SAM" id="Phobius"/>
    </source>
</evidence>
<protein>
    <submittedName>
        <fullName evidence="3">HAMP domain-containing protein</fullName>
    </submittedName>
</protein>
<name>A0A3R9Q6P7_9BACT</name>
<evidence type="ECO:0000313" key="4">
    <source>
        <dbReference type="Proteomes" id="UP000269669"/>
    </source>
</evidence>
<dbReference type="CDD" id="cd06225">
    <property type="entry name" value="HAMP"/>
    <property type="match status" value="1"/>
</dbReference>
<evidence type="ECO:0000259" key="2">
    <source>
        <dbReference type="PROSITE" id="PS50885"/>
    </source>
</evidence>
<dbReference type="OrthoDB" id="114218at2"/>
<dbReference type="EMBL" id="RSDW01000001">
    <property type="protein sequence ID" value="RSL14743.1"/>
    <property type="molecule type" value="Genomic_DNA"/>
</dbReference>
<dbReference type="Pfam" id="PF11845">
    <property type="entry name" value="Tll0287-like"/>
    <property type="match status" value="1"/>
</dbReference>
<dbReference type="GO" id="GO:0016020">
    <property type="term" value="C:membrane"/>
    <property type="evidence" value="ECO:0007669"/>
    <property type="project" value="InterPro"/>
</dbReference>
<dbReference type="RefSeq" id="WP_125483566.1">
    <property type="nucleotide sequence ID" value="NZ_RSDW01000001.1"/>
</dbReference>
<organism evidence="3 4">
    <name type="scientific">Edaphobacter aggregans</name>
    <dbReference type="NCBI Taxonomy" id="570835"/>
    <lineage>
        <taxon>Bacteria</taxon>
        <taxon>Pseudomonadati</taxon>
        <taxon>Acidobacteriota</taxon>
        <taxon>Terriglobia</taxon>
        <taxon>Terriglobales</taxon>
        <taxon>Acidobacteriaceae</taxon>
        <taxon>Edaphobacter</taxon>
    </lineage>
</organism>
<reference evidence="3 4" key="1">
    <citation type="submission" date="2018-12" db="EMBL/GenBank/DDBJ databases">
        <title>Sequencing of bacterial isolates from soil warming experiment in Harvard Forest, Massachusetts, USA.</title>
        <authorList>
            <person name="Deangelis K."/>
        </authorList>
    </citation>
    <scope>NUCLEOTIDE SEQUENCE [LARGE SCALE GENOMIC DNA]</scope>
    <source>
        <strain evidence="3 4">EB153</strain>
    </source>
</reference>
<dbReference type="SUPFAM" id="SSF158472">
    <property type="entry name" value="HAMP domain-like"/>
    <property type="match status" value="1"/>
</dbReference>
<proteinExistence type="predicted"/>
<dbReference type="Gene3D" id="6.10.340.10">
    <property type="match status" value="1"/>
</dbReference>
<accession>A0A3R9Q6P7</accession>
<comment type="caution">
    <text evidence="3">The sequence shown here is derived from an EMBL/GenBank/DDBJ whole genome shotgun (WGS) entry which is preliminary data.</text>
</comment>
<dbReference type="PROSITE" id="PS50885">
    <property type="entry name" value="HAMP"/>
    <property type="match status" value="1"/>
</dbReference>
<dbReference type="GO" id="GO:0007165">
    <property type="term" value="P:signal transduction"/>
    <property type="evidence" value="ECO:0007669"/>
    <property type="project" value="InterPro"/>
</dbReference>
<dbReference type="Proteomes" id="UP000269669">
    <property type="component" value="Unassembled WGS sequence"/>
</dbReference>
<gene>
    <name evidence="3" type="ORF">EDE15_0208</name>
</gene>
<keyword evidence="1" id="KW-0472">Membrane</keyword>
<keyword evidence="1" id="KW-1133">Transmembrane helix</keyword>
<keyword evidence="1" id="KW-0812">Transmembrane</keyword>